<accession>A0A813FWY7</accession>
<name>A0A813FWY7_POLGL</name>
<keyword evidence="5" id="KW-1015">Disulfide bond</keyword>
<evidence type="ECO:0000256" key="5">
    <source>
        <dbReference type="PIRSR" id="PIRSR601461-2"/>
    </source>
</evidence>
<keyword evidence="7" id="KW-0812">Transmembrane</keyword>
<dbReference type="OrthoDB" id="10251424at2759"/>
<comment type="similarity">
    <text evidence="1">Belongs to the peptidase A1 family.</text>
</comment>
<sequence length="611" mass="65041">VWLLASSPPTFPWYSVAARALSVESRFILLTTFASASDSSSELFIGANADMEGLSSILLNNEVLTALLGAAVALLLSMLQASAASSSGAGRPLRRHLQGPSARPGLMAAAFLASGFGGICVHAAKHAIAEGAFSVKLRRQQIPLHSEDGIVYHKSAYYGQISVGGPVAQEFEVVFDTGSGHLVLPSIMCRSDTCRNHRRYRRRASELAVDIDVDGTPVEPTQARDQITVSFGTGEVTGIFVQDQVCLGPAEPMQKPTAVAAAAPDPRATAGASLLQVDRGKFAAAVASPREEDEREGDQNPQPHEEPARPPRHGCVDMRLISATDMSEDPFGSFQFDGVLGLGLPSLSQTKEFNFLEAAAPAGAWTSLVPGAERMFAVFLAKSDDEEQSEITFGGWRSEHVKDESELAFCHVQNVEDGYWQLDVFGIKVDGQHIDFCNEGCRAIVDTGTSLLGVPSALGPELVDLLRHPAGTGGACGGPGPRLEIDLGNFTVFLDPADYARPEVVLEEGDGVEEVQNARNNSIGASTPTQACVPMVMHIDLPSPLHPRTLILGEPILQRFYTIFDATLPARVGFAEARHASGAVPTCMFVVVVVVAVVVVVVVFNCCCCCF</sequence>
<dbReference type="Pfam" id="PF00026">
    <property type="entry name" value="Asp"/>
    <property type="match status" value="2"/>
</dbReference>
<protein>
    <recommendedName>
        <fullName evidence="8">Peptidase A1 domain-containing protein</fullName>
    </recommendedName>
</protein>
<dbReference type="InterPro" id="IPR001461">
    <property type="entry name" value="Aspartic_peptidase_A1"/>
</dbReference>
<dbReference type="Gene3D" id="2.40.70.10">
    <property type="entry name" value="Acid Proteases"/>
    <property type="match status" value="2"/>
</dbReference>
<keyword evidence="3" id="KW-0064">Aspartyl protease</keyword>
<feature type="region of interest" description="Disordered" evidence="6">
    <location>
        <begin position="283"/>
        <end position="314"/>
    </location>
</feature>
<keyword evidence="4" id="KW-0378">Hydrolase</keyword>
<dbReference type="PANTHER" id="PTHR47966">
    <property type="entry name" value="BETA-SITE APP-CLEAVING ENZYME, ISOFORM A-RELATED"/>
    <property type="match status" value="1"/>
</dbReference>
<keyword evidence="7" id="KW-1133">Transmembrane helix</keyword>
<feature type="transmembrane region" description="Helical" evidence="7">
    <location>
        <begin position="588"/>
        <end position="610"/>
    </location>
</feature>
<dbReference type="GO" id="GO:0004190">
    <property type="term" value="F:aspartic-type endopeptidase activity"/>
    <property type="evidence" value="ECO:0007669"/>
    <property type="project" value="UniProtKB-KW"/>
</dbReference>
<feature type="domain" description="Peptidase A1" evidence="8">
    <location>
        <begin position="157"/>
        <end position="575"/>
    </location>
</feature>
<dbReference type="GO" id="GO:0006508">
    <property type="term" value="P:proteolysis"/>
    <property type="evidence" value="ECO:0007669"/>
    <property type="project" value="UniProtKB-KW"/>
</dbReference>
<evidence type="ECO:0000256" key="4">
    <source>
        <dbReference type="ARBA" id="ARBA00022801"/>
    </source>
</evidence>
<evidence type="ECO:0000256" key="6">
    <source>
        <dbReference type="SAM" id="MobiDB-lite"/>
    </source>
</evidence>
<evidence type="ECO:0000313" key="9">
    <source>
        <dbReference type="EMBL" id="CAE8616741.1"/>
    </source>
</evidence>
<dbReference type="PRINTS" id="PR00792">
    <property type="entry name" value="PEPSIN"/>
</dbReference>
<comment type="caution">
    <text evidence="9">The sequence shown here is derived from an EMBL/GenBank/DDBJ whole genome shotgun (WGS) entry which is preliminary data.</text>
</comment>
<dbReference type="AlphaFoldDB" id="A0A813FWY7"/>
<dbReference type="EMBL" id="CAJNNV010025946">
    <property type="protein sequence ID" value="CAE8616741.1"/>
    <property type="molecule type" value="Genomic_DNA"/>
</dbReference>
<dbReference type="InterPro" id="IPR034164">
    <property type="entry name" value="Pepsin-like_dom"/>
</dbReference>
<dbReference type="InterPro" id="IPR033121">
    <property type="entry name" value="PEPTIDASE_A1"/>
</dbReference>
<feature type="disulfide bond" evidence="5">
    <location>
        <begin position="189"/>
        <end position="194"/>
    </location>
</feature>
<evidence type="ECO:0000256" key="1">
    <source>
        <dbReference type="ARBA" id="ARBA00007447"/>
    </source>
</evidence>
<dbReference type="PANTHER" id="PTHR47966:SF51">
    <property type="entry name" value="BETA-SITE APP-CLEAVING ENZYME, ISOFORM A-RELATED"/>
    <property type="match status" value="1"/>
</dbReference>
<gene>
    <name evidence="9" type="ORF">PGLA1383_LOCUS34412</name>
</gene>
<dbReference type="CDD" id="cd05471">
    <property type="entry name" value="pepsin_like"/>
    <property type="match status" value="1"/>
</dbReference>
<evidence type="ECO:0000256" key="7">
    <source>
        <dbReference type="SAM" id="Phobius"/>
    </source>
</evidence>
<evidence type="ECO:0000256" key="3">
    <source>
        <dbReference type="ARBA" id="ARBA00022750"/>
    </source>
</evidence>
<evidence type="ECO:0000313" key="10">
    <source>
        <dbReference type="Proteomes" id="UP000654075"/>
    </source>
</evidence>
<proteinExistence type="inferred from homology"/>
<organism evidence="9 10">
    <name type="scientific">Polarella glacialis</name>
    <name type="common">Dinoflagellate</name>
    <dbReference type="NCBI Taxonomy" id="89957"/>
    <lineage>
        <taxon>Eukaryota</taxon>
        <taxon>Sar</taxon>
        <taxon>Alveolata</taxon>
        <taxon>Dinophyceae</taxon>
        <taxon>Suessiales</taxon>
        <taxon>Suessiaceae</taxon>
        <taxon>Polarella</taxon>
    </lineage>
</organism>
<evidence type="ECO:0000259" key="8">
    <source>
        <dbReference type="PROSITE" id="PS51767"/>
    </source>
</evidence>
<dbReference type="Proteomes" id="UP000654075">
    <property type="component" value="Unassembled WGS sequence"/>
</dbReference>
<keyword evidence="7" id="KW-0472">Membrane</keyword>
<keyword evidence="2" id="KW-0645">Protease</keyword>
<dbReference type="PROSITE" id="PS51767">
    <property type="entry name" value="PEPTIDASE_A1"/>
    <property type="match status" value="1"/>
</dbReference>
<dbReference type="InterPro" id="IPR021109">
    <property type="entry name" value="Peptidase_aspartic_dom_sf"/>
</dbReference>
<reference evidence="9" key="1">
    <citation type="submission" date="2021-02" db="EMBL/GenBank/DDBJ databases">
        <authorList>
            <person name="Dougan E. K."/>
            <person name="Rhodes N."/>
            <person name="Thang M."/>
            <person name="Chan C."/>
        </authorList>
    </citation>
    <scope>NUCLEOTIDE SEQUENCE</scope>
</reference>
<dbReference type="SUPFAM" id="SSF50630">
    <property type="entry name" value="Acid proteases"/>
    <property type="match status" value="1"/>
</dbReference>
<feature type="non-terminal residue" evidence="9">
    <location>
        <position position="1"/>
    </location>
</feature>
<keyword evidence="10" id="KW-1185">Reference proteome</keyword>
<evidence type="ECO:0000256" key="2">
    <source>
        <dbReference type="ARBA" id="ARBA00022670"/>
    </source>
</evidence>